<evidence type="ECO:0000256" key="1">
    <source>
        <dbReference type="SAM" id="MobiDB-lite"/>
    </source>
</evidence>
<dbReference type="PANTHER" id="PTHR35477">
    <property type="entry name" value="OS06G0728500 PROTEIN"/>
    <property type="match status" value="1"/>
</dbReference>
<evidence type="ECO:0000313" key="2">
    <source>
        <dbReference type="EMBL" id="MPA56087.1"/>
    </source>
</evidence>
<dbReference type="AlphaFoldDB" id="A0A5B7AHP3"/>
<feature type="compositionally biased region" description="Polar residues" evidence="1">
    <location>
        <begin position="312"/>
        <end position="321"/>
    </location>
</feature>
<reference evidence="2" key="1">
    <citation type="submission" date="2019-08" db="EMBL/GenBank/DDBJ databases">
        <title>Reference gene set and small RNA set construction with multiple tissues from Davidia involucrata Baill.</title>
        <authorList>
            <person name="Yang H."/>
            <person name="Zhou C."/>
            <person name="Li G."/>
            <person name="Wang J."/>
            <person name="Gao P."/>
            <person name="Wang M."/>
            <person name="Wang R."/>
            <person name="Zhao Y."/>
        </authorList>
    </citation>
    <scope>NUCLEOTIDE SEQUENCE</scope>
    <source>
        <tissue evidence="2">Mixed with DoveR01_LX</tissue>
    </source>
</reference>
<dbReference type="PANTHER" id="PTHR35477:SF1">
    <property type="entry name" value="OS06G0728500 PROTEIN"/>
    <property type="match status" value="1"/>
</dbReference>
<accession>A0A5B7AHP3</accession>
<dbReference type="EMBL" id="GHES01025528">
    <property type="protein sequence ID" value="MPA56087.1"/>
    <property type="molecule type" value="Transcribed_RNA"/>
</dbReference>
<name>A0A5B7AHP3_DAVIN</name>
<sequence length="363" mass="39683">MEANICDINHLDADVLLPPRKRLLAGFKKQNSDGNLHLPLNSSTSSGFDTRLNLLRSHLNNPNLSPDEIVEASRSAVIAAVKAAEAARAAAEEKAAIAAKAVAAAKSALELVVTVSEDTAFSERHLKKNKMKKHVPVQMLYNKQQPVGNCKTDEELARKLHQAMNSSPRISKHSSTSDLKSHKHKRLKSSSTSRKTRVSNGGVVWEGNVPSTSNGNGILGAMDSEGSSQEVCTVRVDENTSKYNKADQLKMDNGEVETSQSKEKMWEALDDTCSSRKRGRIKQKKLPLSICTFRDRANPKEEPKSRRALLTEENSGKSTVGNMPLFPVEPSGDGVIPVETTSIWKCQAFKAPACVKQNKVMES</sequence>
<protein>
    <submittedName>
        <fullName evidence="2">Uncharacterized protein</fullName>
    </submittedName>
</protein>
<feature type="region of interest" description="Disordered" evidence="1">
    <location>
        <begin position="163"/>
        <end position="210"/>
    </location>
</feature>
<feature type="compositionally biased region" description="Polar residues" evidence="1">
    <location>
        <begin position="163"/>
        <end position="178"/>
    </location>
</feature>
<proteinExistence type="predicted"/>
<organism evidence="2">
    <name type="scientific">Davidia involucrata</name>
    <name type="common">Dove tree</name>
    <dbReference type="NCBI Taxonomy" id="16924"/>
    <lineage>
        <taxon>Eukaryota</taxon>
        <taxon>Viridiplantae</taxon>
        <taxon>Streptophyta</taxon>
        <taxon>Embryophyta</taxon>
        <taxon>Tracheophyta</taxon>
        <taxon>Spermatophyta</taxon>
        <taxon>Magnoliopsida</taxon>
        <taxon>eudicotyledons</taxon>
        <taxon>Gunneridae</taxon>
        <taxon>Pentapetalae</taxon>
        <taxon>asterids</taxon>
        <taxon>Cornales</taxon>
        <taxon>Nyssaceae</taxon>
        <taxon>Davidia</taxon>
    </lineage>
</organism>
<gene>
    <name evidence="2" type="ORF">Din_025528</name>
</gene>
<feature type="region of interest" description="Disordered" evidence="1">
    <location>
        <begin position="297"/>
        <end position="326"/>
    </location>
</feature>